<name>A0A1M5MDK6_9RHOB</name>
<dbReference type="RefSeq" id="WP_072899448.1">
    <property type="nucleotide sequence ID" value="NZ_FQXB01000001.1"/>
</dbReference>
<dbReference type="InterPro" id="IPR036328">
    <property type="entry name" value="MliC_sf"/>
</dbReference>
<dbReference type="STRING" id="1508389.SAMN05444003_0778"/>
<dbReference type="Pfam" id="PF09619">
    <property type="entry name" value="YscW"/>
    <property type="match status" value="1"/>
</dbReference>
<evidence type="ECO:0000256" key="4">
    <source>
        <dbReference type="ARBA" id="ARBA00023288"/>
    </source>
</evidence>
<protein>
    <submittedName>
        <fullName evidence="8">Heat shock protein HslJ</fullName>
    </submittedName>
</protein>
<dbReference type="EMBL" id="FQXB01000001">
    <property type="protein sequence ID" value="SHG75408.1"/>
    <property type="molecule type" value="Genomic_DNA"/>
</dbReference>
<organism evidence="8 9">
    <name type="scientific">Cognatiyoonia sediminum</name>
    <dbReference type="NCBI Taxonomy" id="1508389"/>
    <lineage>
        <taxon>Bacteria</taxon>
        <taxon>Pseudomonadati</taxon>
        <taxon>Pseudomonadota</taxon>
        <taxon>Alphaproteobacteria</taxon>
        <taxon>Rhodobacterales</taxon>
        <taxon>Paracoccaceae</taxon>
        <taxon>Cognatiyoonia</taxon>
    </lineage>
</organism>
<dbReference type="InterPro" id="IPR005184">
    <property type="entry name" value="DUF306_Meta_HslJ"/>
</dbReference>
<evidence type="ECO:0000256" key="1">
    <source>
        <dbReference type="ARBA" id="ARBA00022729"/>
    </source>
</evidence>
<gene>
    <name evidence="8" type="ORF">SAMN05444003_0778</name>
</gene>
<keyword evidence="4" id="KW-0449">Lipoprotein</keyword>
<keyword evidence="1 5" id="KW-0732">Signal</keyword>
<dbReference type="InterPro" id="IPR039366">
    <property type="entry name" value="Pilotin"/>
</dbReference>
<evidence type="ECO:0000256" key="5">
    <source>
        <dbReference type="SAM" id="SignalP"/>
    </source>
</evidence>
<dbReference type="Gene3D" id="2.40.128.200">
    <property type="match status" value="1"/>
</dbReference>
<dbReference type="Proteomes" id="UP000184074">
    <property type="component" value="Unassembled WGS sequence"/>
</dbReference>
<dbReference type="PANTHER" id="PTHR35535">
    <property type="entry name" value="HEAT SHOCK PROTEIN HSLJ"/>
    <property type="match status" value="1"/>
</dbReference>
<dbReference type="Pfam" id="PF09864">
    <property type="entry name" value="MliC"/>
    <property type="match status" value="1"/>
</dbReference>
<evidence type="ECO:0000313" key="9">
    <source>
        <dbReference type="Proteomes" id="UP000184074"/>
    </source>
</evidence>
<dbReference type="OrthoDB" id="9809132at2"/>
<feature type="chain" id="PRO_5011957312" evidence="5">
    <location>
        <begin position="20"/>
        <end position="412"/>
    </location>
</feature>
<proteinExistence type="predicted"/>
<keyword evidence="2" id="KW-0472">Membrane</keyword>
<dbReference type="InterPro" id="IPR018660">
    <property type="entry name" value="MliC"/>
</dbReference>
<dbReference type="InterPro" id="IPR053147">
    <property type="entry name" value="Hsp_HslJ-like"/>
</dbReference>
<reference evidence="8 9" key="1">
    <citation type="submission" date="2016-11" db="EMBL/GenBank/DDBJ databases">
        <authorList>
            <person name="Jaros S."/>
            <person name="Januszkiewicz K."/>
            <person name="Wedrychowicz H."/>
        </authorList>
    </citation>
    <scope>NUCLEOTIDE SEQUENCE [LARGE SCALE GENOMIC DNA]</scope>
    <source>
        <strain evidence="8 9">DSM 28715</strain>
    </source>
</reference>
<feature type="domain" description="DUF306" evidence="6">
    <location>
        <begin position="299"/>
        <end position="399"/>
    </location>
</feature>
<dbReference type="InterPro" id="IPR038670">
    <property type="entry name" value="HslJ-like_sf"/>
</dbReference>
<feature type="signal peptide" evidence="5">
    <location>
        <begin position="1"/>
        <end position="19"/>
    </location>
</feature>
<keyword evidence="3" id="KW-0564">Palmitate</keyword>
<evidence type="ECO:0000256" key="2">
    <source>
        <dbReference type="ARBA" id="ARBA00023136"/>
    </source>
</evidence>
<feature type="domain" description="C-type lysozyme inhibitor" evidence="7">
    <location>
        <begin position="124"/>
        <end position="185"/>
    </location>
</feature>
<keyword evidence="8" id="KW-0346">Stress response</keyword>
<evidence type="ECO:0000259" key="6">
    <source>
        <dbReference type="Pfam" id="PF03724"/>
    </source>
</evidence>
<keyword evidence="9" id="KW-1185">Reference proteome</keyword>
<dbReference type="Gene3D" id="2.40.128.270">
    <property type="match status" value="1"/>
</dbReference>
<evidence type="ECO:0000256" key="3">
    <source>
        <dbReference type="ARBA" id="ARBA00023139"/>
    </source>
</evidence>
<dbReference type="SUPFAM" id="SSF141488">
    <property type="entry name" value="YdhA-like"/>
    <property type="match status" value="1"/>
</dbReference>
<dbReference type="PANTHER" id="PTHR35535:SF1">
    <property type="entry name" value="HEAT SHOCK PROTEIN HSLJ"/>
    <property type="match status" value="1"/>
</dbReference>
<dbReference type="Pfam" id="PF03724">
    <property type="entry name" value="META"/>
    <property type="match status" value="1"/>
</dbReference>
<accession>A0A1M5MDK6</accession>
<sequence length="412" mass="44173">MLRVILNAAILAFASQASAEGEHVVSGSATYLPRIALSPNAVLMLEAQTADGRLISEERIATEGQQVPLPFEMTVESDGEYQLRVGIAEAGQVIWLGDPVSVTQDDVGEIILALYTAPLFDFTYRCGEQMIQTTYVGETLIMDSGSDRQPLQQVRSASGAKYELEEDPNTFFWSQGDTALVSLNGYQLPECNLALPLQADYKAVGLEPFWSVSLDTETMELEREGMEDLSLQSSEAKMDERGDITIIASDTGRALRAVMLRQSIECSFAPEAIPYPETVSLSMGDETITGCGGDPWAYLTARTWVVEDINGQGVIDIARTTIGFASSGAILGSGSCNRYNGTAALSATTLEIGPVAATLMMCPEALMNQERKLFDAFEKVSSFKVDETGALILNGSEGALITAHAATDGSAP</sequence>
<evidence type="ECO:0000313" key="8">
    <source>
        <dbReference type="EMBL" id="SHG75408.1"/>
    </source>
</evidence>
<evidence type="ECO:0000259" key="7">
    <source>
        <dbReference type="Pfam" id="PF09864"/>
    </source>
</evidence>
<dbReference type="AlphaFoldDB" id="A0A1M5MDK6"/>